<dbReference type="EMBL" id="JAFICZ010000001">
    <property type="protein sequence ID" value="MBP1294274.1"/>
    <property type="molecule type" value="Genomic_DNA"/>
</dbReference>
<comment type="caution">
    <text evidence="1">The sequence shown here is derived from an EMBL/GenBank/DDBJ whole genome shotgun (WGS) entry which is preliminary data.</text>
</comment>
<evidence type="ECO:0000313" key="2">
    <source>
        <dbReference type="Proteomes" id="UP000673383"/>
    </source>
</evidence>
<dbReference type="Proteomes" id="UP000673383">
    <property type="component" value="Unassembled WGS sequence"/>
</dbReference>
<reference evidence="1" key="1">
    <citation type="submission" date="2021-02" db="EMBL/GenBank/DDBJ databases">
        <title>Genomic Encyclopedia of Type Strains, Phase IV (KMG-V): Genome sequencing to study the core and pangenomes of soil and plant-associated prokaryotes.</title>
        <authorList>
            <person name="Whitman W."/>
        </authorList>
    </citation>
    <scope>NUCLEOTIDE SEQUENCE</scope>
    <source>
        <strain evidence="1">USDA 406</strain>
    </source>
</reference>
<accession>A0A8I1Y468</accession>
<evidence type="ECO:0000313" key="1">
    <source>
        <dbReference type="EMBL" id="MBP1294274.1"/>
    </source>
</evidence>
<dbReference type="AlphaFoldDB" id="A0A8I1Y468"/>
<protein>
    <submittedName>
        <fullName evidence="1">Uncharacterized protein</fullName>
    </submittedName>
</protein>
<gene>
    <name evidence="1" type="ORF">JOH49_004027</name>
</gene>
<name>A0A8I1Y468_BRAEL</name>
<sequence length="68" mass="7441">MRATIEDRSKSAVESLGLEAEVAAWRSKRNLRPLCTTGKVPVVRIRRCVRPASLSALSADRPLAAVPR</sequence>
<proteinExistence type="predicted"/>
<organism evidence="1 2">
    <name type="scientific">Bradyrhizobium elkanii</name>
    <dbReference type="NCBI Taxonomy" id="29448"/>
    <lineage>
        <taxon>Bacteria</taxon>
        <taxon>Pseudomonadati</taxon>
        <taxon>Pseudomonadota</taxon>
        <taxon>Alphaproteobacteria</taxon>
        <taxon>Hyphomicrobiales</taxon>
        <taxon>Nitrobacteraceae</taxon>
        <taxon>Bradyrhizobium</taxon>
    </lineage>
</organism>